<feature type="compositionally biased region" description="Basic and acidic residues" evidence="1">
    <location>
        <begin position="555"/>
        <end position="579"/>
    </location>
</feature>
<proteinExistence type="predicted"/>
<feature type="region of interest" description="Disordered" evidence="1">
    <location>
        <begin position="1251"/>
        <end position="1272"/>
    </location>
</feature>
<feature type="region of interest" description="Disordered" evidence="1">
    <location>
        <begin position="980"/>
        <end position="1027"/>
    </location>
</feature>
<organism evidence="3 4">
    <name type="scientific">Penicillium argentinense</name>
    <dbReference type="NCBI Taxonomy" id="1131581"/>
    <lineage>
        <taxon>Eukaryota</taxon>
        <taxon>Fungi</taxon>
        <taxon>Dikarya</taxon>
        <taxon>Ascomycota</taxon>
        <taxon>Pezizomycotina</taxon>
        <taxon>Eurotiomycetes</taxon>
        <taxon>Eurotiomycetidae</taxon>
        <taxon>Eurotiales</taxon>
        <taxon>Aspergillaceae</taxon>
        <taxon>Penicillium</taxon>
    </lineage>
</organism>
<gene>
    <name evidence="3" type="ORF">N7532_006644</name>
</gene>
<feature type="region of interest" description="Disordered" evidence="1">
    <location>
        <begin position="145"/>
        <end position="173"/>
    </location>
</feature>
<feature type="region of interest" description="Disordered" evidence="1">
    <location>
        <begin position="512"/>
        <end position="939"/>
    </location>
</feature>
<accession>A0A9W9KB41</accession>
<evidence type="ECO:0000256" key="1">
    <source>
        <dbReference type="SAM" id="MobiDB-lite"/>
    </source>
</evidence>
<dbReference type="AlphaFoldDB" id="A0A9W9KB41"/>
<feature type="compositionally biased region" description="Basic and acidic residues" evidence="1">
    <location>
        <begin position="822"/>
        <end position="834"/>
    </location>
</feature>
<evidence type="ECO:0000259" key="2">
    <source>
        <dbReference type="SMART" id="SM00976"/>
    </source>
</evidence>
<sequence length="1272" mass="140247">MDASEASSALSPLSQPTKVPIAQLSPTLEQLEGKCIYATVTLVWPYSSSTKSLALLLAEPDIRLRRSNGQVKAVFHGRVAEKVAGSLVGIGDHVRLALKGSNLVENNTAAQTPSRSVAWDIHFKRNVSLEVDRTSRNQSVVIIDEEPVGSPPSTPQVTSIESQDTTNGPGAWGSPAFLRTARYSYGEALDSYYDPFAEKDGFVPGRGRKRPRYSLRREEWRILDEPSSPREREGTVDWDKVIEDEMNLDQDAESQMDTQLPTETSAPDVQASENTSNDDPFLDHSDLFAKPSLEPAGGLFGRRALASNEATTGGIFDSSLSAPAFHLPTDTPQLRPVPSPGLPIPSPIVSNQNNAQGYFSPFQAVPQAQNAQSLSADVNIDTTNDLQTQTMSTDAAEVENKEHDRDMGPDQDAIIAHHYRSELPGYPDLQNNDEVATEAMRLPCPPSPEFVDQQEVDKSHDGFQYMDDTQQRLEENLHDRPVEEDDLDGLFENENGDIEAVHVDEQGFVAPESSPEMQDIDDIHMHRRVDMDFVEEETEEHVPGTEDMESEDENQETRQEIEHSERQSHASEEKSDAHEAIYSGFDKTDDISETDSDDEDQDKYTGEDEEEASQAEDLPRPQSTQQEVIVLDSDSEDELTSDQPAMPTPALAMAQGSRADFSSPVQRTLSSLVRVDSEDDWSAAEEEAGYDDMEDAEAESNYDEDDHVDDNDRVADSDLENDESSVDILARDHHKDQQSTRDASLERGQGGVGVAESALDAHTDAQTAVEDNIEDDFGTVEEPEPIVGVDSNANAEKDQDEDVIENGDVVENEDTAEDEGEIEFKVEDKGERSQEGIQNPSEPESESESLYQDHGGRLTSDGLDGAGDGNTPSPSSFYEPYQLAANETEATEARTEQFQQNPQDAVLSEAPLEPDLSKTLEQQLPTPDPTQEPFLGSEVEPINVRNAACPSSIFGTHAPPMGQNITYQRAPDASIEVAEDVSDDAPDEDEDNLRSKQPDSERQTPDVASRDATPQSPEVSIPSREAPDRYAQGFRSKLSYFAPLASLVEYYNSLVDTVSIVHKTSPISKATGGSKDFFVTIQLTDPSLAGTTLQAQIFRRNKSAMPSIIPGSAILLRDFKVRTYDHEFMLVSVQSSAWAVFDHTGSEPEMNGPPVEYTSEEADYASGLRRWYADVGTRWVADYELQAAIARDSYVDREHTPGSAIISETGSMDSGSRENSAQSSRRRSRKNYRQVTIHELRDGFRYAEVGSPSTRESIHELRDGTVYATPAR</sequence>
<feature type="compositionally biased region" description="Acidic residues" evidence="1">
    <location>
        <begin position="591"/>
        <end position="614"/>
    </location>
</feature>
<dbReference type="SMART" id="SM00976">
    <property type="entry name" value="Telo_bind"/>
    <property type="match status" value="1"/>
</dbReference>
<feature type="compositionally biased region" description="Polar residues" evidence="1">
    <location>
        <begin position="1206"/>
        <end position="1223"/>
    </location>
</feature>
<dbReference type="GO" id="GO:0003677">
    <property type="term" value="F:DNA binding"/>
    <property type="evidence" value="ECO:0007669"/>
    <property type="project" value="InterPro"/>
</dbReference>
<dbReference type="Proteomes" id="UP001149074">
    <property type="component" value="Unassembled WGS sequence"/>
</dbReference>
<feature type="compositionally biased region" description="Acidic residues" evidence="1">
    <location>
        <begin position="980"/>
        <end position="991"/>
    </location>
</feature>
<name>A0A9W9KB41_9EURO</name>
<feature type="compositionally biased region" description="Acidic residues" evidence="1">
    <location>
        <begin position="677"/>
        <end position="709"/>
    </location>
</feature>
<reference evidence="3" key="2">
    <citation type="journal article" date="2023" name="IMA Fungus">
        <title>Comparative genomic study of the Penicillium genus elucidates a diverse pangenome and 15 lateral gene transfer events.</title>
        <authorList>
            <person name="Petersen C."/>
            <person name="Sorensen T."/>
            <person name="Nielsen M.R."/>
            <person name="Sondergaard T.E."/>
            <person name="Sorensen J.L."/>
            <person name="Fitzpatrick D.A."/>
            <person name="Frisvad J.C."/>
            <person name="Nielsen K.L."/>
        </authorList>
    </citation>
    <scope>NUCLEOTIDE SEQUENCE</scope>
    <source>
        <strain evidence="3">IBT 30761</strain>
    </source>
</reference>
<feature type="compositionally biased region" description="Polar residues" evidence="1">
    <location>
        <begin position="255"/>
        <end position="278"/>
    </location>
</feature>
<feature type="compositionally biased region" description="Basic and acidic residues" evidence="1">
    <location>
        <begin position="729"/>
        <end position="745"/>
    </location>
</feature>
<feature type="compositionally biased region" description="Basic and acidic residues" evidence="1">
    <location>
        <begin position="521"/>
        <end position="531"/>
    </location>
</feature>
<feature type="region of interest" description="Disordered" evidence="1">
    <location>
        <begin position="252"/>
        <end position="288"/>
    </location>
</feature>
<evidence type="ECO:0000313" key="4">
    <source>
        <dbReference type="Proteomes" id="UP001149074"/>
    </source>
</evidence>
<feature type="compositionally biased region" description="Acidic residues" evidence="1">
    <location>
        <begin position="771"/>
        <end position="784"/>
    </location>
</feature>
<dbReference type="RefSeq" id="XP_056475297.1">
    <property type="nucleotide sequence ID" value="XM_056619138.1"/>
</dbReference>
<dbReference type="GeneID" id="81358117"/>
<dbReference type="EMBL" id="JAPQKI010000005">
    <property type="protein sequence ID" value="KAJ5099643.1"/>
    <property type="molecule type" value="Genomic_DNA"/>
</dbReference>
<dbReference type="OrthoDB" id="5363079at2759"/>
<comment type="caution">
    <text evidence="3">The sequence shown here is derived from an EMBL/GenBank/DDBJ whole genome shotgun (WGS) entry which is preliminary data.</text>
</comment>
<dbReference type="InterPro" id="IPR011564">
    <property type="entry name" value="Telomer_end-bd_POT1/Cdc13"/>
</dbReference>
<feature type="compositionally biased region" description="Polar residues" evidence="1">
    <location>
        <begin position="155"/>
        <end position="168"/>
    </location>
</feature>
<dbReference type="Pfam" id="PF02765">
    <property type="entry name" value="POT1"/>
    <property type="match status" value="1"/>
</dbReference>
<dbReference type="SUPFAM" id="SSF50249">
    <property type="entry name" value="Nucleic acid-binding proteins"/>
    <property type="match status" value="1"/>
</dbReference>
<protein>
    <recommendedName>
        <fullName evidence="2">Telomeric single stranded DNA binding POT1/Cdc13 domain-containing protein</fullName>
    </recommendedName>
</protein>
<feature type="domain" description="Telomeric single stranded DNA binding POT1/Cdc13" evidence="2">
    <location>
        <begin position="1041"/>
        <end position="1173"/>
    </location>
</feature>
<dbReference type="GO" id="GO:0000781">
    <property type="term" value="C:chromosome, telomeric region"/>
    <property type="evidence" value="ECO:0007669"/>
    <property type="project" value="InterPro"/>
</dbReference>
<feature type="region of interest" description="Disordered" evidence="1">
    <location>
        <begin position="1204"/>
        <end position="1234"/>
    </location>
</feature>
<keyword evidence="4" id="KW-1185">Reference proteome</keyword>
<dbReference type="CDD" id="cd04497">
    <property type="entry name" value="hPOT1_OB1_like"/>
    <property type="match status" value="1"/>
</dbReference>
<dbReference type="InterPro" id="IPR012340">
    <property type="entry name" value="NA-bd_OB-fold"/>
</dbReference>
<feature type="compositionally biased region" description="Acidic residues" evidence="1">
    <location>
        <begin position="798"/>
        <end position="821"/>
    </location>
</feature>
<reference evidence="3" key="1">
    <citation type="submission" date="2022-11" db="EMBL/GenBank/DDBJ databases">
        <authorList>
            <person name="Petersen C."/>
        </authorList>
    </citation>
    <scope>NUCLEOTIDE SEQUENCE</scope>
    <source>
        <strain evidence="3">IBT 30761</strain>
    </source>
</reference>
<evidence type="ECO:0000313" key="3">
    <source>
        <dbReference type="EMBL" id="KAJ5099643.1"/>
    </source>
</evidence>
<feature type="compositionally biased region" description="Basic and acidic residues" evidence="1">
    <location>
        <begin position="992"/>
        <end position="1004"/>
    </location>
</feature>
<dbReference type="GO" id="GO:0000723">
    <property type="term" value="P:telomere maintenance"/>
    <property type="evidence" value="ECO:0007669"/>
    <property type="project" value="InterPro"/>
</dbReference>
<dbReference type="Gene3D" id="2.40.50.140">
    <property type="entry name" value="Nucleic acid-binding proteins"/>
    <property type="match status" value="1"/>
</dbReference>